<evidence type="ECO:0000256" key="1">
    <source>
        <dbReference type="ARBA" id="ARBA00004776"/>
    </source>
</evidence>
<dbReference type="InterPro" id="IPR029044">
    <property type="entry name" value="Nucleotide-diphossugar_trans"/>
</dbReference>
<dbReference type="Gene3D" id="3.90.550.10">
    <property type="entry name" value="Spore Coat Polysaccharide Biosynthesis Protein SpsA, Chain A"/>
    <property type="match status" value="1"/>
</dbReference>
<dbReference type="HOGENOM" id="CLU_470675_0_0_9"/>
<dbReference type="Pfam" id="PF04765">
    <property type="entry name" value="TOD1_MUCI70"/>
    <property type="match status" value="1"/>
</dbReference>
<dbReference type="SUPFAM" id="SSF53448">
    <property type="entry name" value="Nucleotide-diphospho-sugar transferases"/>
    <property type="match status" value="2"/>
</dbReference>
<sequence length="579" mass="68223">MCDIVGLISVYNPTKQIVDNIIGLLPYLEKWIILDDSDPTFITDNKLSSLQSSKVSYHRNNKNLGLARTLNYGIGEAIDMGAKWIMIMDSDSSFSTDVISVYKDYISSNEVMQVALLAPQHNYSRHIRKPDVGIRYRRKVMLSGALLNVSVIAQIGLFDERFYIDGLDYEWCQRAFTRGYKIIECQEAVIDHNPGIEKQARLFGKILFRYGWDKPERYYYQFRAMHLLHDIYHDFKLDISLLFKPIKAFLLFDNRGAYLRAWKKSIYDFKNDYFGKYSQDCDEDMMYENVLRENRAYLVNQKKDSKKFIRSAGYFFAMLGKKNYREAFDHLKTKIIHLYIRFKSKDKKRKNITYGTVYKGERIAVYTVLFGTRDDIREPHIIDDNCDYYILTDNEISPTSVWKKIDIPDEVNALQDNILKSRYCKIRSHLFWKEYKYSVYLDANIELFGKPSELIKHIDHRTGIALHNLPYKSSVYEEINALELVRPQDWPVIKQQKECYKQEGFDGGSDMFECNVIVRENSNICCEIMEKWWEDFKAFPKRDQVSFPHALWSLGIDSNEIGIIGNNVRLNPFFRISEH</sequence>
<dbReference type="AlphaFoldDB" id="E0S0Y1"/>
<dbReference type="Proteomes" id="UP000001299">
    <property type="component" value="Chromosome 1"/>
</dbReference>
<keyword evidence="8" id="KW-1185">Reference proteome</keyword>
<proteinExistence type="inferred from homology"/>
<comment type="pathway">
    <text evidence="1">Cell wall biogenesis; cell wall polysaccharide biosynthesis.</text>
</comment>
<feature type="domain" description="TOD1/MUCI70 glycosyltransferase-like" evidence="6">
    <location>
        <begin position="399"/>
        <end position="555"/>
    </location>
</feature>
<dbReference type="EMBL" id="CP001810">
    <property type="protein sequence ID" value="ADL33456.1"/>
    <property type="molecule type" value="Genomic_DNA"/>
</dbReference>
<dbReference type="PANTHER" id="PTHR43179:SF12">
    <property type="entry name" value="GALACTOFURANOSYLTRANSFERASE GLFT2"/>
    <property type="match status" value="1"/>
</dbReference>
<evidence type="ECO:0000256" key="3">
    <source>
        <dbReference type="ARBA" id="ARBA00022676"/>
    </source>
</evidence>
<keyword evidence="3" id="KW-0328">Glycosyltransferase</keyword>
<organism evidence="7 8">
    <name type="scientific">Butyrivibrio proteoclasticus (strain ATCC 51982 / DSM 14932 / B316)</name>
    <name type="common">Clostridium proteoclasticum</name>
    <dbReference type="NCBI Taxonomy" id="515622"/>
    <lineage>
        <taxon>Bacteria</taxon>
        <taxon>Bacillati</taxon>
        <taxon>Bacillota</taxon>
        <taxon>Clostridia</taxon>
        <taxon>Lachnospirales</taxon>
        <taxon>Lachnospiraceae</taxon>
        <taxon>Butyrivibrio</taxon>
    </lineage>
</organism>
<evidence type="ECO:0000259" key="5">
    <source>
        <dbReference type="Pfam" id="PF00535"/>
    </source>
</evidence>
<evidence type="ECO:0000313" key="7">
    <source>
        <dbReference type="EMBL" id="ADL33456.1"/>
    </source>
</evidence>
<evidence type="ECO:0000256" key="4">
    <source>
        <dbReference type="ARBA" id="ARBA00022679"/>
    </source>
</evidence>
<dbReference type="RefSeq" id="WP_013280112.1">
    <property type="nucleotide sequence ID" value="NC_014387.1"/>
</dbReference>
<dbReference type="eggNOG" id="COG1216">
    <property type="taxonomic scope" value="Bacteria"/>
</dbReference>
<dbReference type="InterPro" id="IPR001173">
    <property type="entry name" value="Glyco_trans_2-like"/>
</dbReference>
<dbReference type="GO" id="GO:0016757">
    <property type="term" value="F:glycosyltransferase activity"/>
    <property type="evidence" value="ECO:0007669"/>
    <property type="project" value="UniProtKB-KW"/>
</dbReference>
<protein>
    <submittedName>
        <fullName evidence="7">Glycosyl transferase GT2 family</fullName>
    </submittedName>
</protein>
<evidence type="ECO:0000313" key="8">
    <source>
        <dbReference type="Proteomes" id="UP000001299"/>
    </source>
</evidence>
<dbReference type="STRING" id="515622.bpr_I0713"/>
<evidence type="ECO:0000259" key="6">
    <source>
        <dbReference type="Pfam" id="PF04765"/>
    </source>
</evidence>
<comment type="similarity">
    <text evidence="2">Belongs to the glycosyltransferase 2 family.</text>
</comment>
<gene>
    <name evidence="7" type="ordered locus">bpr_I0713</name>
</gene>
<dbReference type="PANTHER" id="PTHR43179">
    <property type="entry name" value="RHAMNOSYLTRANSFERASE WBBL"/>
    <property type="match status" value="1"/>
</dbReference>
<reference evidence="7 8" key="1">
    <citation type="journal article" date="2010" name="PLoS ONE">
        <title>The glycobiome of the rumen bacterium Butyrivibrio proteoclasticus B316(T) highlights adaptation to a polysaccharide-rich environment.</title>
        <authorList>
            <person name="Kelly W.J."/>
            <person name="Leahy S.C."/>
            <person name="Altermann E."/>
            <person name="Yeoman C.J."/>
            <person name="Dunne J.C."/>
            <person name="Kong Z."/>
            <person name="Pacheco D.M."/>
            <person name="Li D."/>
            <person name="Noel S.J."/>
            <person name="Moon C.D."/>
            <person name="Cookson A.L."/>
            <person name="Attwood G.T."/>
        </authorList>
    </citation>
    <scope>NUCLEOTIDE SEQUENCE [LARGE SCALE GENOMIC DNA]</scope>
    <source>
        <strain evidence="8">ATCC 51982 / DSM 14932 / B316</strain>
    </source>
</reference>
<dbReference type="Pfam" id="PF00535">
    <property type="entry name" value="Glycos_transf_2"/>
    <property type="match status" value="1"/>
</dbReference>
<dbReference type="CAZy" id="GT2">
    <property type="family name" value="Glycosyltransferase Family 2"/>
</dbReference>
<keyword evidence="4 7" id="KW-0808">Transferase</keyword>
<accession>E0S0Y1</accession>
<dbReference type="InterPro" id="IPR048354">
    <property type="entry name" value="TOD1_MUCI70_glycTrfase_dom"/>
</dbReference>
<dbReference type="KEGG" id="bpb:bpr_I0713"/>
<name>E0S0Y1_BUTPB</name>
<feature type="domain" description="Glycosyltransferase 2-like" evidence="5">
    <location>
        <begin position="18"/>
        <end position="129"/>
    </location>
</feature>
<evidence type="ECO:0000256" key="2">
    <source>
        <dbReference type="ARBA" id="ARBA00006739"/>
    </source>
</evidence>